<dbReference type="PANTHER" id="PTHR28002">
    <property type="entry name" value="MIOREX COMPLEX COMPONENT 11"/>
    <property type="match status" value="1"/>
</dbReference>
<dbReference type="EMBL" id="JADGIZ020000017">
    <property type="protein sequence ID" value="KAL2916390.1"/>
    <property type="molecule type" value="Genomic_DNA"/>
</dbReference>
<dbReference type="Pfam" id="PF10306">
    <property type="entry name" value="FLILHELTA"/>
    <property type="match status" value="1"/>
</dbReference>
<organism evidence="2 3">
    <name type="scientific">Polyrhizophydium stewartii</name>
    <dbReference type="NCBI Taxonomy" id="2732419"/>
    <lineage>
        <taxon>Eukaryota</taxon>
        <taxon>Fungi</taxon>
        <taxon>Fungi incertae sedis</taxon>
        <taxon>Chytridiomycota</taxon>
        <taxon>Chytridiomycota incertae sedis</taxon>
        <taxon>Chytridiomycetes</taxon>
        <taxon>Rhizophydiales</taxon>
        <taxon>Rhizophydiales incertae sedis</taxon>
        <taxon>Polyrhizophydium</taxon>
    </lineage>
</organism>
<reference evidence="2 3" key="1">
    <citation type="submission" date="2023-09" db="EMBL/GenBank/DDBJ databases">
        <title>Pangenome analysis of Batrachochytrium dendrobatidis and related Chytrids.</title>
        <authorList>
            <person name="Yacoub M.N."/>
            <person name="Stajich J.E."/>
            <person name="James T.Y."/>
        </authorList>
    </citation>
    <scope>NUCLEOTIDE SEQUENCE [LARGE SCALE GENOMIC DNA]</scope>
    <source>
        <strain evidence="2 3">JEL0888</strain>
    </source>
</reference>
<proteinExistence type="predicted"/>
<evidence type="ECO:0000313" key="3">
    <source>
        <dbReference type="Proteomes" id="UP001527925"/>
    </source>
</evidence>
<comment type="caution">
    <text evidence="2">The sequence shown here is derived from an EMBL/GenBank/DDBJ whole genome shotgun (WGS) entry which is preliminary data.</text>
</comment>
<dbReference type="PANTHER" id="PTHR28002:SF1">
    <property type="entry name" value="MIOREX COMPLEX COMPONENT 11"/>
    <property type="match status" value="1"/>
</dbReference>
<dbReference type="Proteomes" id="UP001527925">
    <property type="component" value="Unassembled WGS sequence"/>
</dbReference>
<accession>A0ABR4NA22</accession>
<name>A0ABR4NA22_9FUNG</name>
<evidence type="ECO:0000313" key="2">
    <source>
        <dbReference type="EMBL" id="KAL2916390.1"/>
    </source>
</evidence>
<sequence>MSAAAGPEAPPPPPNPTTASSKPLRGWRKYAHQFRGAPGSHLTAFAILHELTAIIPLPLVYYALAATDMRVPFPEDLLAEGNRRMARLMQLVGIQAEVRDDSQVMLHMATSYAVVKMLMPVRVALSFMLTPWLAAPLHRIASAVPRFWRRPAAAPSAGKAP</sequence>
<keyword evidence="3" id="KW-1185">Reference proteome</keyword>
<evidence type="ECO:0008006" key="4">
    <source>
        <dbReference type="Google" id="ProtNLM"/>
    </source>
</evidence>
<dbReference type="InterPro" id="IPR018811">
    <property type="entry name" value="MRX11"/>
</dbReference>
<gene>
    <name evidence="2" type="ORF">HK105_204146</name>
</gene>
<evidence type="ECO:0000256" key="1">
    <source>
        <dbReference type="SAM" id="MobiDB-lite"/>
    </source>
</evidence>
<protein>
    <recommendedName>
        <fullName evidence="4">DUF1279 domain-containing protein</fullName>
    </recommendedName>
</protein>
<feature type="region of interest" description="Disordered" evidence="1">
    <location>
        <begin position="1"/>
        <end position="23"/>
    </location>
</feature>